<dbReference type="InterPro" id="IPR011992">
    <property type="entry name" value="EF-hand-dom_pair"/>
</dbReference>
<evidence type="ECO:0008006" key="4">
    <source>
        <dbReference type="Google" id="ProtNLM"/>
    </source>
</evidence>
<evidence type="ECO:0000313" key="2">
    <source>
        <dbReference type="EMBL" id="KAJ0398576.1"/>
    </source>
</evidence>
<evidence type="ECO:0000256" key="1">
    <source>
        <dbReference type="SAM" id="MobiDB-lite"/>
    </source>
</evidence>
<name>A0AAD5Q5P9_PYTIN</name>
<sequence>MALATPTRSLGALSAQDARGETPSLLLGGLKRDGSASRLNGSTAMQSGRLVRASTYRVPDRKHGSNEDVDDDESASVAGEETPSKPQTQTRLQEKKKGKATKKKDTVLRRTATAPTQTRLRQVHVAEAAAAPVSTMPTTTPAPAPVPDAGGGGGGPTAELEKAAVEPQRSRRHEPKARHAFGEMIESDDVVALCVRCGLSKQDVWQLRRAFNSEDTESTSTITLASFFFLINEEKRALTKSLLRLAQLSSPDATRLSFDEFLRCVATFASFTESEVLAFFFEVYATPSETAELLMTEADLQTLTKDLKVAQTAFARNVQVATAKSMRDLQSQRPLLSFAEFEQFSRQHSVAFFPLLQLQRSVREAAGFGEAFWRLRTRERRELELLLAFMRAHHGLLPPLPLKDRLLQGLLGRETATTRRRALAQQLYAAP</sequence>
<dbReference type="AlphaFoldDB" id="A0AAD5Q5P9"/>
<reference evidence="2" key="1">
    <citation type="submission" date="2021-12" db="EMBL/GenBank/DDBJ databases">
        <title>Prjna785345.</title>
        <authorList>
            <person name="Rujirawat T."/>
            <person name="Krajaejun T."/>
        </authorList>
    </citation>
    <scope>NUCLEOTIDE SEQUENCE</scope>
    <source>
        <strain evidence="2">Pi057C3</strain>
    </source>
</reference>
<dbReference type="Proteomes" id="UP001209570">
    <property type="component" value="Unassembled WGS sequence"/>
</dbReference>
<evidence type="ECO:0000313" key="3">
    <source>
        <dbReference type="Proteomes" id="UP001209570"/>
    </source>
</evidence>
<dbReference type="EMBL" id="JAKCXM010000211">
    <property type="protein sequence ID" value="KAJ0398576.1"/>
    <property type="molecule type" value="Genomic_DNA"/>
</dbReference>
<dbReference type="SUPFAM" id="SSF47473">
    <property type="entry name" value="EF-hand"/>
    <property type="match status" value="1"/>
</dbReference>
<gene>
    <name evidence="2" type="ORF">P43SY_003182</name>
</gene>
<feature type="region of interest" description="Disordered" evidence="1">
    <location>
        <begin position="1"/>
        <end position="174"/>
    </location>
</feature>
<organism evidence="2 3">
    <name type="scientific">Pythium insidiosum</name>
    <name type="common">Pythiosis disease agent</name>
    <dbReference type="NCBI Taxonomy" id="114742"/>
    <lineage>
        <taxon>Eukaryota</taxon>
        <taxon>Sar</taxon>
        <taxon>Stramenopiles</taxon>
        <taxon>Oomycota</taxon>
        <taxon>Peronosporomycetes</taxon>
        <taxon>Pythiales</taxon>
        <taxon>Pythiaceae</taxon>
        <taxon>Pythium</taxon>
    </lineage>
</organism>
<accession>A0AAD5Q5P9</accession>
<keyword evidence="3" id="KW-1185">Reference proteome</keyword>
<protein>
    <recommendedName>
        <fullName evidence="4">EF-hand domain-containing protein</fullName>
    </recommendedName>
</protein>
<feature type="compositionally biased region" description="Low complexity" evidence="1">
    <location>
        <begin position="128"/>
        <end position="139"/>
    </location>
</feature>
<comment type="caution">
    <text evidence="2">The sequence shown here is derived from an EMBL/GenBank/DDBJ whole genome shotgun (WGS) entry which is preliminary data.</text>
</comment>
<proteinExistence type="predicted"/>
<feature type="compositionally biased region" description="Polar residues" evidence="1">
    <location>
        <begin position="37"/>
        <end position="46"/>
    </location>
</feature>